<protein>
    <recommendedName>
        <fullName evidence="4">Guanine nucleotide-binding protein-like 1</fullName>
    </recommendedName>
</protein>
<dbReference type="AlphaFoldDB" id="A0A4T0J3Z9"/>
<feature type="compositionally biased region" description="Polar residues" evidence="5">
    <location>
        <begin position="363"/>
        <end position="383"/>
    </location>
</feature>
<feature type="compositionally biased region" description="Acidic residues" evidence="5">
    <location>
        <begin position="656"/>
        <end position="680"/>
    </location>
</feature>
<evidence type="ECO:0000259" key="6">
    <source>
        <dbReference type="Pfam" id="PF01926"/>
    </source>
</evidence>
<feature type="compositionally biased region" description="Basic residues" evidence="5">
    <location>
        <begin position="388"/>
        <end position="397"/>
    </location>
</feature>
<accession>A0A4T0J3Z9</accession>
<feature type="compositionally biased region" description="Acidic residues" evidence="5">
    <location>
        <begin position="697"/>
        <end position="706"/>
    </location>
</feature>
<comment type="function">
    <text evidence="3">Possible regulatory or functional link with the histocompatibility cluster.</text>
</comment>
<comment type="caution">
    <text evidence="7">The sequence shown here is derived from an EMBL/GenBank/DDBJ whole genome shotgun (WGS) entry which is preliminary data.</text>
</comment>
<gene>
    <name evidence="7" type="ORF">E3P86_02815</name>
</gene>
<reference evidence="7 8" key="1">
    <citation type="submission" date="2019-03" db="EMBL/GenBank/DDBJ databases">
        <title>Sequencing 23 genomes of Wallemia ichthyophaga.</title>
        <authorList>
            <person name="Gostincar C."/>
        </authorList>
    </citation>
    <scope>NUCLEOTIDE SEQUENCE [LARGE SCALE GENOMIC DNA]</scope>
    <source>
        <strain evidence="7 8">EXF-6200</strain>
    </source>
</reference>
<dbReference type="InterPro" id="IPR027417">
    <property type="entry name" value="P-loop_NTPase"/>
</dbReference>
<dbReference type="EMBL" id="SPOI01000163">
    <property type="protein sequence ID" value="TIB34581.1"/>
    <property type="molecule type" value="Genomic_DNA"/>
</dbReference>
<dbReference type="Gene3D" id="3.40.50.300">
    <property type="entry name" value="P-loop containing nucleotide triphosphate hydrolases"/>
    <property type="match status" value="1"/>
</dbReference>
<dbReference type="InterPro" id="IPR006073">
    <property type="entry name" value="GTP-bd"/>
</dbReference>
<dbReference type="InterPro" id="IPR043358">
    <property type="entry name" value="GNL1-like"/>
</dbReference>
<feature type="domain" description="G" evidence="6">
    <location>
        <begin position="453"/>
        <end position="508"/>
    </location>
</feature>
<evidence type="ECO:0000256" key="2">
    <source>
        <dbReference type="ARBA" id="ARBA00023134"/>
    </source>
</evidence>
<feature type="region of interest" description="Disordered" evidence="5">
    <location>
        <begin position="651"/>
        <end position="706"/>
    </location>
</feature>
<dbReference type="PANTHER" id="PTHR45709">
    <property type="entry name" value="LARGE SUBUNIT GTPASE 1 HOMOLOG-RELATED"/>
    <property type="match status" value="1"/>
</dbReference>
<dbReference type="Pfam" id="PF01926">
    <property type="entry name" value="MMR_HSR1"/>
    <property type="match status" value="1"/>
</dbReference>
<keyword evidence="1" id="KW-0547">Nucleotide-binding</keyword>
<evidence type="ECO:0000313" key="7">
    <source>
        <dbReference type="EMBL" id="TIB34581.1"/>
    </source>
</evidence>
<evidence type="ECO:0000256" key="3">
    <source>
        <dbReference type="ARBA" id="ARBA00037770"/>
    </source>
</evidence>
<sequence length="706" mass="80678">MNQFPTILETVSLIYGQLVICIFHDIRRNMAYFLLDLVMPIELLEVYSLIKIWLVQQPFESTPDHRSLQHVKSFLLANNEAAQNRGEDVEISKKSQLPKFSRSAYLDPKLGKKKKAAEKLESTWQGSSNQEYVDQNEVIDSWYWHRPIPTHAAIWSQDPDDQQLSCFRRPKWNYNMSKKELETNEVIQFKRWLKFNDEALDKLQKQDVGVYERNIEVWRQFWRTCEMSQVLLILIDIRLPTIHFTNSLKKHLDLLTEKQNKRVIYVFTKVDLVPDDTAACWEAWLKSQLSSTDQIVKLSTYQVVLGEQGKGRRKPFIKPESMVELLTAISTAHASLKSACENVPDVDFEDVAKEIRDRIDTTAHPNQPNTSTNPDIDQGDTLNSSSKVAKRKARKLGRVQAENKKGGPKRKGFDVAFEEVGSPDDQEEQEEEQEQEHGDENANNERTEDDVLTIGLLGQPNVGKSSVINGLFGSSKVRASSTPGKTKHFQTLYLANKVRLADCPGLIWPSTTPRWAQVLGSTVPISQERQPSRIVYEIGQRMPLENILPLAPESVLQKDEKEDKRTWREGMVRTSRREDSNTKTLEILERYSIRAGYMTAKAGRPDVNRASNFILRQITTSQFKWAYLPNGIELMDNSNGIYIVDNNSVAETQNDTSEEENDEVESDESAAEEPQEESEAPADRNVRSAFELLNVDEGVDEGNSDD</sequence>
<name>A0A4T0J3Z9_WALIC</name>
<feature type="region of interest" description="Disordered" evidence="5">
    <location>
        <begin position="359"/>
        <end position="447"/>
    </location>
</feature>
<evidence type="ECO:0000256" key="1">
    <source>
        <dbReference type="ARBA" id="ARBA00022741"/>
    </source>
</evidence>
<dbReference type="GO" id="GO:0003924">
    <property type="term" value="F:GTPase activity"/>
    <property type="evidence" value="ECO:0007669"/>
    <property type="project" value="InterPro"/>
</dbReference>
<feature type="compositionally biased region" description="Acidic residues" evidence="5">
    <location>
        <begin position="421"/>
        <end position="434"/>
    </location>
</feature>
<evidence type="ECO:0000313" key="8">
    <source>
        <dbReference type="Proteomes" id="UP000310689"/>
    </source>
</evidence>
<dbReference type="PRINTS" id="PR00326">
    <property type="entry name" value="GTP1OBG"/>
</dbReference>
<evidence type="ECO:0000256" key="5">
    <source>
        <dbReference type="SAM" id="MobiDB-lite"/>
    </source>
</evidence>
<organism evidence="7 8">
    <name type="scientific">Wallemia ichthyophaga</name>
    <dbReference type="NCBI Taxonomy" id="245174"/>
    <lineage>
        <taxon>Eukaryota</taxon>
        <taxon>Fungi</taxon>
        <taxon>Dikarya</taxon>
        <taxon>Basidiomycota</taxon>
        <taxon>Wallemiomycotina</taxon>
        <taxon>Wallemiomycetes</taxon>
        <taxon>Wallemiales</taxon>
        <taxon>Wallemiaceae</taxon>
        <taxon>Wallemia</taxon>
    </lineage>
</organism>
<proteinExistence type="predicted"/>
<dbReference type="Proteomes" id="UP000310689">
    <property type="component" value="Unassembled WGS sequence"/>
</dbReference>
<keyword evidence="2" id="KW-0342">GTP-binding</keyword>
<dbReference type="GO" id="GO:0005525">
    <property type="term" value="F:GTP binding"/>
    <property type="evidence" value="ECO:0007669"/>
    <property type="project" value="UniProtKB-KW"/>
</dbReference>
<feature type="compositionally biased region" description="Basic and acidic residues" evidence="5">
    <location>
        <begin position="435"/>
        <end position="446"/>
    </location>
</feature>
<dbReference type="SUPFAM" id="SSF52540">
    <property type="entry name" value="P-loop containing nucleoside triphosphate hydrolases"/>
    <property type="match status" value="1"/>
</dbReference>
<dbReference type="PANTHER" id="PTHR45709:SF3">
    <property type="entry name" value="GUANINE NUCLEOTIDE-BINDING PROTEIN-LIKE 1"/>
    <property type="match status" value="1"/>
</dbReference>
<evidence type="ECO:0000256" key="4">
    <source>
        <dbReference type="ARBA" id="ARBA00039902"/>
    </source>
</evidence>